<dbReference type="GO" id="GO:0000160">
    <property type="term" value="P:phosphorelay signal transduction system"/>
    <property type="evidence" value="ECO:0007669"/>
    <property type="project" value="InterPro"/>
</dbReference>
<organism evidence="3 4">
    <name type="scientific">Terribacillus halophilus</name>
    <dbReference type="NCBI Taxonomy" id="361279"/>
    <lineage>
        <taxon>Bacteria</taxon>
        <taxon>Bacillati</taxon>
        <taxon>Bacillota</taxon>
        <taxon>Bacilli</taxon>
        <taxon>Bacillales</taxon>
        <taxon>Bacillaceae</taxon>
        <taxon>Terribacillus</taxon>
    </lineage>
</organism>
<protein>
    <submittedName>
        <fullName evidence="3">Response regulator receiver domain-containing protein</fullName>
    </submittedName>
</protein>
<dbReference type="EMBL" id="FMZB01000013">
    <property type="protein sequence ID" value="SDD55011.1"/>
    <property type="molecule type" value="Genomic_DNA"/>
</dbReference>
<gene>
    <name evidence="3" type="ORF">SAMN05421663_11359</name>
</gene>
<dbReference type="InterPro" id="IPR011006">
    <property type="entry name" value="CheY-like_superfamily"/>
</dbReference>
<keyword evidence="4" id="KW-1185">Reference proteome</keyword>
<dbReference type="STRING" id="361279.SAMN05421663_11359"/>
<dbReference type="AlphaFoldDB" id="A0A1G6VN94"/>
<dbReference type="SUPFAM" id="SSF52172">
    <property type="entry name" value="CheY-like"/>
    <property type="match status" value="1"/>
</dbReference>
<dbReference type="Proteomes" id="UP000198666">
    <property type="component" value="Unassembled WGS sequence"/>
</dbReference>
<proteinExistence type="predicted"/>
<comment type="caution">
    <text evidence="1">Lacks conserved residue(s) required for the propagation of feature annotation.</text>
</comment>
<evidence type="ECO:0000313" key="3">
    <source>
        <dbReference type="EMBL" id="SDD55011.1"/>
    </source>
</evidence>
<evidence type="ECO:0000313" key="4">
    <source>
        <dbReference type="Proteomes" id="UP000198666"/>
    </source>
</evidence>
<evidence type="ECO:0000259" key="2">
    <source>
        <dbReference type="PROSITE" id="PS50110"/>
    </source>
</evidence>
<name>A0A1G6VN94_9BACI</name>
<dbReference type="PROSITE" id="PS50110">
    <property type="entry name" value="RESPONSE_REGULATORY"/>
    <property type="match status" value="1"/>
</dbReference>
<feature type="domain" description="Response regulatory" evidence="2">
    <location>
        <begin position="5"/>
        <end position="78"/>
    </location>
</feature>
<evidence type="ECO:0000256" key="1">
    <source>
        <dbReference type="PROSITE-ProRule" id="PRU00169"/>
    </source>
</evidence>
<reference evidence="4" key="1">
    <citation type="submission" date="2016-10" db="EMBL/GenBank/DDBJ databases">
        <authorList>
            <person name="Varghese N."/>
            <person name="Submissions S."/>
        </authorList>
    </citation>
    <scope>NUCLEOTIDE SEQUENCE [LARGE SCALE GENOMIC DNA]</scope>
    <source>
        <strain evidence="4">DSM 21620</strain>
    </source>
</reference>
<dbReference type="Gene3D" id="3.40.50.2300">
    <property type="match status" value="1"/>
</dbReference>
<dbReference type="InterPro" id="IPR001789">
    <property type="entry name" value="Sig_transdc_resp-reg_receiver"/>
</dbReference>
<accession>A0A1G6VN94</accession>
<sequence>MEKIKAVLVDDNRELVQLMEEYFEDQSDIEVIGTAYNGKDCLDMLEDLQPSSTSSCRMSMVWPFFAHYGKERPPRCRM</sequence>